<dbReference type="EMBL" id="CAFBPS010000025">
    <property type="protein sequence ID" value="CAB5025385.1"/>
    <property type="molecule type" value="Genomic_DNA"/>
</dbReference>
<dbReference type="GO" id="GO:0046872">
    <property type="term" value="F:metal ion binding"/>
    <property type="evidence" value="ECO:0007669"/>
    <property type="project" value="UniProtKB-KW"/>
</dbReference>
<dbReference type="EMBL" id="CAEZYH010000035">
    <property type="protein sequence ID" value="CAB4720119.1"/>
    <property type="molecule type" value="Genomic_DNA"/>
</dbReference>
<feature type="transmembrane region" description="Helical" evidence="13">
    <location>
        <begin position="52"/>
        <end position="73"/>
    </location>
</feature>
<evidence type="ECO:0000256" key="1">
    <source>
        <dbReference type="ARBA" id="ARBA00001974"/>
    </source>
</evidence>
<feature type="domain" description="FAD-binding FR-type" evidence="14">
    <location>
        <begin position="216"/>
        <end position="316"/>
    </location>
</feature>
<keyword evidence="7" id="KW-0274">FAD</keyword>
<feature type="transmembrane region" description="Helical" evidence="13">
    <location>
        <begin position="159"/>
        <end position="180"/>
    </location>
</feature>
<evidence type="ECO:0000256" key="4">
    <source>
        <dbReference type="ARBA" id="ARBA00022692"/>
    </source>
</evidence>
<feature type="transmembrane region" description="Helical" evidence="13">
    <location>
        <begin position="12"/>
        <end position="32"/>
    </location>
</feature>
<accession>A0A6J6RAK0</accession>
<dbReference type="InterPro" id="IPR017927">
    <property type="entry name" value="FAD-bd_FR_type"/>
</dbReference>
<dbReference type="InterPro" id="IPR017938">
    <property type="entry name" value="Riboflavin_synthase-like_b-brl"/>
</dbReference>
<comment type="subcellular location">
    <subcellularLocation>
        <location evidence="2">Membrane</location>
        <topology evidence="2">Multi-pass membrane protein</topology>
    </subcellularLocation>
</comment>
<dbReference type="GO" id="GO:0016020">
    <property type="term" value="C:membrane"/>
    <property type="evidence" value="ECO:0007669"/>
    <property type="project" value="UniProtKB-SubCell"/>
</dbReference>
<evidence type="ECO:0000313" key="16">
    <source>
        <dbReference type="EMBL" id="CAB4786549.1"/>
    </source>
</evidence>
<keyword evidence="3" id="KW-0285">Flavoprotein</keyword>
<evidence type="ECO:0000256" key="9">
    <source>
        <dbReference type="ARBA" id="ARBA00023002"/>
    </source>
</evidence>
<dbReference type="InterPro" id="IPR001433">
    <property type="entry name" value="OxRdtase_FAD/NAD-bd"/>
</dbReference>
<dbReference type="InterPro" id="IPR013130">
    <property type="entry name" value="Fe3_Rdtase_TM_dom"/>
</dbReference>
<dbReference type="InterPro" id="IPR013112">
    <property type="entry name" value="FAD-bd_8"/>
</dbReference>
<dbReference type="Gene3D" id="2.40.30.10">
    <property type="entry name" value="Translation factors"/>
    <property type="match status" value="1"/>
</dbReference>
<dbReference type="Pfam" id="PF08022">
    <property type="entry name" value="FAD_binding_8"/>
    <property type="match status" value="1"/>
</dbReference>
<dbReference type="PROSITE" id="PS51384">
    <property type="entry name" value="FAD_FR"/>
    <property type="match status" value="1"/>
</dbReference>
<evidence type="ECO:0000256" key="5">
    <source>
        <dbReference type="ARBA" id="ARBA00022714"/>
    </source>
</evidence>
<evidence type="ECO:0000256" key="13">
    <source>
        <dbReference type="SAM" id="Phobius"/>
    </source>
</evidence>
<dbReference type="PANTHER" id="PTHR47354">
    <property type="entry name" value="NADH OXIDOREDUCTASE HCR"/>
    <property type="match status" value="1"/>
</dbReference>
<dbReference type="PANTHER" id="PTHR47354:SF8">
    <property type="entry name" value="1,2-PHENYLACETYL-COA EPOXIDASE, SUBUNIT E"/>
    <property type="match status" value="1"/>
</dbReference>
<keyword evidence="11" id="KW-0411">Iron-sulfur</keyword>
<dbReference type="SUPFAM" id="SSF63380">
    <property type="entry name" value="Riboflavin synthase domain-like"/>
    <property type="match status" value="1"/>
</dbReference>
<name>A0A6J6RAK0_9ZZZZ</name>
<dbReference type="GO" id="GO:0050660">
    <property type="term" value="F:flavin adenine dinucleotide binding"/>
    <property type="evidence" value="ECO:0007669"/>
    <property type="project" value="TreeGrafter"/>
</dbReference>
<dbReference type="GO" id="GO:0016491">
    <property type="term" value="F:oxidoreductase activity"/>
    <property type="evidence" value="ECO:0007669"/>
    <property type="project" value="UniProtKB-KW"/>
</dbReference>
<keyword evidence="5" id="KW-0001">2Fe-2S</keyword>
<feature type="transmembrane region" description="Helical" evidence="13">
    <location>
        <begin position="192"/>
        <end position="210"/>
    </location>
</feature>
<dbReference type="AlphaFoldDB" id="A0A6J6RAK0"/>
<reference evidence="15" key="1">
    <citation type="submission" date="2020-05" db="EMBL/GenBank/DDBJ databases">
        <authorList>
            <person name="Chiriac C."/>
            <person name="Salcher M."/>
            <person name="Ghai R."/>
            <person name="Kavagutti S V."/>
        </authorList>
    </citation>
    <scope>NUCLEOTIDE SEQUENCE</scope>
</reference>
<dbReference type="Gene3D" id="3.40.50.80">
    <property type="entry name" value="Nucleotide-binding domain of ferredoxin-NADP reductase (FNR) module"/>
    <property type="match status" value="1"/>
</dbReference>
<evidence type="ECO:0000256" key="6">
    <source>
        <dbReference type="ARBA" id="ARBA00022723"/>
    </source>
</evidence>
<keyword evidence="4 13" id="KW-0812">Transmembrane</keyword>
<comment type="cofactor">
    <cofactor evidence="1">
        <name>FAD</name>
        <dbReference type="ChEBI" id="CHEBI:57692"/>
    </cofactor>
</comment>
<organism evidence="15">
    <name type="scientific">freshwater metagenome</name>
    <dbReference type="NCBI Taxonomy" id="449393"/>
    <lineage>
        <taxon>unclassified sequences</taxon>
        <taxon>metagenomes</taxon>
        <taxon>ecological metagenomes</taxon>
    </lineage>
</organism>
<keyword evidence="6" id="KW-0479">Metal-binding</keyword>
<proteinExistence type="predicted"/>
<feature type="transmembrane region" description="Helical" evidence="13">
    <location>
        <begin position="94"/>
        <end position="116"/>
    </location>
</feature>
<evidence type="ECO:0000256" key="3">
    <source>
        <dbReference type="ARBA" id="ARBA00022630"/>
    </source>
</evidence>
<evidence type="ECO:0000256" key="10">
    <source>
        <dbReference type="ARBA" id="ARBA00023004"/>
    </source>
</evidence>
<evidence type="ECO:0000256" key="12">
    <source>
        <dbReference type="ARBA" id="ARBA00023136"/>
    </source>
</evidence>
<dbReference type="EMBL" id="CAFBLJ010000047">
    <property type="protein sequence ID" value="CAB4871163.1"/>
    <property type="molecule type" value="Genomic_DNA"/>
</dbReference>
<dbReference type="EMBL" id="CAEZZP010000161">
    <property type="protein sequence ID" value="CAB4786549.1"/>
    <property type="molecule type" value="Genomic_DNA"/>
</dbReference>
<dbReference type="InterPro" id="IPR039261">
    <property type="entry name" value="FNR_nucleotide-bd"/>
</dbReference>
<dbReference type="Pfam" id="PF00175">
    <property type="entry name" value="NAD_binding_1"/>
    <property type="match status" value="1"/>
</dbReference>
<evidence type="ECO:0000259" key="14">
    <source>
        <dbReference type="PROSITE" id="PS51384"/>
    </source>
</evidence>
<dbReference type="SUPFAM" id="SSF52343">
    <property type="entry name" value="Ferredoxin reductase-like, C-terminal NADP-linked domain"/>
    <property type="match status" value="1"/>
</dbReference>
<protein>
    <submittedName>
        <fullName evidence="15">Unannotated protein</fullName>
    </submittedName>
</protein>
<sequence>MKRLTPSRLTDSDIAAVLAAYGLCVVGMWSVHGGVTKLTSGWSQAWTSITSLSGLLTSAIALLALVLVGRPLSLERRFGLDRMFVWHRILGDSMGLLLGVHVAAGTIAWASASGWINAIIDLTGRTSYMALAFVGSLLIGVVTITSLKSIRQKFSYETWYFIHMLAYVGMAVSFGHEIVLGSDLAGDNVARYFWVGLHVAVLSMMVFSRWGRTIKAVVRPLRITSIESVGHKTVAIEVSGKSLQHREGDAGQFCFVRPLKKGLWWQSHPFSMSTAPTKERIRFTIKDRGEATHSITQLGIGQKVIVEGPFGVVTPDVLEGSKALFVVGGVGVAPVLAMVQRLVPDHEPIVLYRAHSEKDLVHFEELKAAVERLGGKILTLTGPTAKLAVKDPFSAKVLIAAIPDVAQRAVVLCGPDRLLHAARTGLKAAGVPVARIHSEHVWW</sequence>
<keyword evidence="8 13" id="KW-1133">Transmembrane helix</keyword>
<dbReference type="InterPro" id="IPR050415">
    <property type="entry name" value="MRET"/>
</dbReference>
<evidence type="ECO:0000256" key="8">
    <source>
        <dbReference type="ARBA" id="ARBA00022989"/>
    </source>
</evidence>
<evidence type="ECO:0000313" key="15">
    <source>
        <dbReference type="EMBL" id="CAB4720119.1"/>
    </source>
</evidence>
<evidence type="ECO:0000256" key="11">
    <source>
        <dbReference type="ARBA" id="ARBA00023014"/>
    </source>
</evidence>
<evidence type="ECO:0000256" key="2">
    <source>
        <dbReference type="ARBA" id="ARBA00004141"/>
    </source>
</evidence>
<keyword evidence="10" id="KW-0408">Iron</keyword>
<evidence type="ECO:0000256" key="7">
    <source>
        <dbReference type="ARBA" id="ARBA00022827"/>
    </source>
</evidence>
<dbReference type="Pfam" id="PF01794">
    <property type="entry name" value="Ferric_reduct"/>
    <property type="match status" value="1"/>
</dbReference>
<evidence type="ECO:0000313" key="18">
    <source>
        <dbReference type="EMBL" id="CAB5025385.1"/>
    </source>
</evidence>
<keyword evidence="12 13" id="KW-0472">Membrane</keyword>
<dbReference type="GO" id="GO:0051537">
    <property type="term" value="F:2 iron, 2 sulfur cluster binding"/>
    <property type="evidence" value="ECO:0007669"/>
    <property type="project" value="UniProtKB-KW"/>
</dbReference>
<gene>
    <name evidence="15" type="ORF">UFOPK2658_00960</name>
    <name evidence="16" type="ORF">UFOPK2880_01752</name>
    <name evidence="17" type="ORF">UFOPK3304_01008</name>
    <name evidence="18" type="ORF">UFOPK4134_00530</name>
</gene>
<keyword evidence="9" id="KW-0560">Oxidoreductase</keyword>
<feature type="transmembrane region" description="Helical" evidence="13">
    <location>
        <begin position="128"/>
        <end position="147"/>
    </location>
</feature>
<evidence type="ECO:0000313" key="17">
    <source>
        <dbReference type="EMBL" id="CAB4871163.1"/>
    </source>
</evidence>